<keyword evidence="5 6" id="KW-0342">GTP-binding</keyword>
<dbReference type="EMBL" id="DRVY01000064">
    <property type="protein sequence ID" value="HHR92302.1"/>
    <property type="molecule type" value="Genomic_DNA"/>
</dbReference>
<dbReference type="InterPro" id="IPR027417">
    <property type="entry name" value="P-loop_NTPase"/>
</dbReference>
<comment type="caution">
    <text evidence="9">The sequence shown here is derived from an EMBL/GenBank/DDBJ whole genome shotgun (WGS) entry which is preliminary data.</text>
</comment>
<dbReference type="InterPro" id="IPR009022">
    <property type="entry name" value="EFG_III"/>
</dbReference>
<keyword evidence="3 6" id="KW-0251">Elongation factor</keyword>
<dbReference type="InterPro" id="IPR014721">
    <property type="entry name" value="Ribsml_uS5_D2-typ_fold_subgr"/>
</dbReference>
<dbReference type="InterPro" id="IPR005225">
    <property type="entry name" value="Small_GTP-bd"/>
</dbReference>
<dbReference type="SUPFAM" id="SSF52540">
    <property type="entry name" value="P-loop containing nucleoside triphosphate hydrolases"/>
    <property type="match status" value="1"/>
</dbReference>
<comment type="subcellular location">
    <subcellularLocation>
        <location evidence="6">Cytoplasm</location>
    </subcellularLocation>
</comment>
<dbReference type="FunFam" id="3.30.230.10:FF:000003">
    <property type="entry name" value="Elongation factor G"/>
    <property type="match status" value="1"/>
</dbReference>
<dbReference type="InterPro" id="IPR041095">
    <property type="entry name" value="EFG_II"/>
</dbReference>
<dbReference type="InterPro" id="IPR020568">
    <property type="entry name" value="Ribosomal_Su5_D2-typ_SF"/>
</dbReference>
<dbReference type="Gene3D" id="3.30.230.10">
    <property type="match status" value="1"/>
</dbReference>
<keyword evidence="2 6" id="KW-0547">Nucleotide-binding</keyword>
<dbReference type="FunFam" id="3.30.70.870:FF:000001">
    <property type="entry name" value="Elongation factor G"/>
    <property type="match status" value="1"/>
</dbReference>
<evidence type="ECO:0000259" key="8">
    <source>
        <dbReference type="PROSITE" id="PS51722"/>
    </source>
</evidence>
<feature type="binding site" evidence="6">
    <location>
        <begin position="29"/>
        <end position="36"/>
    </location>
    <ligand>
        <name>GTP</name>
        <dbReference type="ChEBI" id="CHEBI:37565"/>
    </ligand>
</feature>
<dbReference type="Pfam" id="PF00009">
    <property type="entry name" value="GTP_EFTU"/>
    <property type="match status" value="1"/>
</dbReference>
<dbReference type="InterPro" id="IPR004540">
    <property type="entry name" value="Transl_elong_EFG/EF2"/>
</dbReference>
<dbReference type="NCBIfam" id="TIGR00484">
    <property type="entry name" value="EF-G"/>
    <property type="match status" value="1"/>
</dbReference>
<evidence type="ECO:0000256" key="3">
    <source>
        <dbReference type="ARBA" id="ARBA00022768"/>
    </source>
</evidence>
<dbReference type="InterPro" id="IPR035647">
    <property type="entry name" value="EFG_III/V"/>
</dbReference>
<dbReference type="InterPro" id="IPR031157">
    <property type="entry name" value="G_TR_CS"/>
</dbReference>
<dbReference type="FunFam" id="3.40.50.300:FF:000029">
    <property type="entry name" value="Elongation factor G"/>
    <property type="match status" value="1"/>
</dbReference>
<dbReference type="Pfam" id="PF00679">
    <property type="entry name" value="EFG_C"/>
    <property type="match status" value="1"/>
</dbReference>
<dbReference type="PROSITE" id="PS00301">
    <property type="entry name" value="G_TR_1"/>
    <property type="match status" value="1"/>
</dbReference>
<dbReference type="Pfam" id="PF14492">
    <property type="entry name" value="EFG_III"/>
    <property type="match status" value="1"/>
</dbReference>
<dbReference type="Gene3D" id="3.30.70.240">
    <property type="match status" value="1"/>
</dbReference>
<dbReference type="HAMAP" id="MF_00054_B">
    <property type="entry name" value="EF_G_EF_2_B"/>
    <property type="match status" value="1"/>
</dbReference>
<dbReference type="PROSITE" id="PS51722">
    <property type="entry name" value="G_TR_2"/>
    <property type="match status" value="1"/>
</dbReference>
<dbReference type="Pfam" id="PF03144">
    <property type="entry name" value="GTP_EFTU_D2"/>
    <property type="match status" value="1"/>
</dbReference>
<comment type="function">
    <text evidence="6">Catalyzes the GTP-dependent ribosomal translocation step during translation elongation. During this step, the ribosome changes from the pre-translocational (PRE) to the post-translocational (POST) state as the newly formed A-site-bound peptidyl-tRNA and P-site-bound deacylated tRNA move to the P and E sites, respectively. Catalyzes the coordinated movement of the two tRNA molecules, the mRNA and conformational changes in the ribosome.</text>
</comment>
<dbReference type="PRINTS" id="PR00315">
    <property type="entry name" value="ELONGATNFCT"/>
</dbReference>
<dbReference type="Gene3D" id="2.40.30.10">
    <property type="entry name" value="Translation factors"/>
    <property type="match status" value="1"/>
</dbReference>
<feature type="binding site" evidence="6">
    <location>
        <begin position="97"/>
        <end position="101"/>
    </location>
    <ligand>
        <name>GTP</name>
        <dbReference type="ChEBI" id="CHEBI:37565"/>
    </ligand>
</feature>
<dbReference type="InterPro" id="IPR000795">
    <property type="entry name" value="T_Tr_GTP-bd_dom"/>
</dbReference>
<accession>A0A7C5YYZ2</accession>
<evidence type="ECO:0000256" key="6">
    <source>
        <dbReference type="HAMAP-Rule" id="MF_00054"/>
    </source>
</evidence>
<evidence type="ECO:0000256" key="5">
    <source>
        <dbReference type="ARBA" id="ARBA00023134"/>
    </source>
</evidence>
<dbReference type="SUPFAM" id="SSF54211">
    <property type="entry name" value="Ribosomal protein S5 domain 2-like"/>
    <property type="match status" value="1"/>
</dbReference>
<protein>
    <recommendedName>
        <fullName evidence="6 7">Elongation factor G</fullName>
        <shortName evidence="6">EF-G</shortName>
    </recommendedName>
</protein>
<organism evidence="9">
    <name type="scientific">candidate division CPR3 bacterium</name>
    <dbReference type="NCBI Taxonomy" id="2268181"/>
    <lineage>
        <taxon>Bacteria</taxon>
        <taxon>Bacteria division CPR3</taxon>
    </lineage>
</organism>
<keyword evidence="6" id="KW-0963">Cytoplasm</keyword>
<dbReference type="GO" id="GO:0005525">
    <property type="term" value="F:GTP binding"/>
    <property type="evidence" value="ECO:0007669"/>
    <property type="project" value="UniProtKB-UniRule"/>
</dbReference>
<dbReference type="InterPro" id="IPR005517">
    <property type="entry name" value="Transl_elong_EFG/EF2_IV"/>
</dbReference>
<dbReference type="NCBIfam" id="NF009381">
    <property type="entry name" value="PRK12740.1-5"/>
    <property type="match status" value="1"/>
</dbReference>
<dbReference type="AlphaFoldDB" id="A0A7C5YYZ2"/>
<keyword evidence="4 6" id="KW-0648">Protein biosynthesis</keyword>
<dbReference type="CDD" id="cd16262">
    <property type="entry name" value="EFG_III"/>
    <property type="match status" value="1"/>
</dbReference>
<dbReference type="CDD" id="cd04088">
    <property type="entry name" value="EFG_mtEFG_II"/>
    <property type="match status" value="1"/>
</dbReference>
<dbReference type="GO" id="GO:0003746">
    <property type="term" value="F:translation elongation factor activity"/>
    <property type="evidence" value="ECO:0007669"/>
    <property type="project" value="UniProtKB-UniRule"/>
</dbReference>
<dbReference type="Gene3D" id="3.40.50.300">
    <property type="entry name" value="P-loop containing nucleotide triphosphate hydrolases"/>
    <property type="match status" value="1"/>
</dbReference>
<dbReference type="GO" id="GO:0005737">
    <property type="term" value="C:cytoplasm"/>
    <property type="evidence" value="ECO:0007669"/>
    <property type="project" value="UniProtKB-SubCell"/>
</dbReference>
<sequence>MVKVKTLDGTIKEAEKIPLKNFRNIGIIAHIDAGKTTTTESFLYYTGMTYKIGSVDEGTTEMDWMEQERERGITITSAATTTFWTVDGEKYRINIIDTPGHVDFTAEVERSLRVLDGGVVVFDGKMGVEPQSETVWRQADKYNVPRICFVNKLNLIGGDFDMSVKSIKEKLNGGAIAIQYPVGFEKDLRGVVDIIKMKAYVYKDEEHHDFDEVEVPSDLQDRVKELRAELLDKIADADDSVMEHYLNTGDLSEEEIYKALRIKTLKCEVFPVLGGDGRRGMAKFVLDAIVRYLPSPIDRGSVKGTDPNTGEEVERAPSDQEPFCALAFKIVTDPHIGKLAYFRVYSGVLRSGESVYNSTRKKREKVSRLLMMHANYREEIGSAKAGDIAAIVGPREVKTGDTLCSEEKPILLEGIKFIEPIVSMAVEPVSKADQEKMGTALAKLMEEDPTFRVTTNQETGQTIIWGVGELHLEIMVDRLKREHHVNVNVGKPQVAYKETITVPAEAQGRYVRQTGGRGQYGDCWLRLEPLEDQLGYEFQDKIKGGVIPSEFIPEIEKGVKKAMDSGVLAGYPVVGVRVIVFDGSYHEVDSSNIAFQIAGSMAFKEAMKKAKPILLEPIMAVDVTTPAEYTGDVTKSIVSRRGIILGTEQIKNVQLIRAEVPLAELFGYVNELRSITNGRGAPSIEFKKYAKVPTEVQKKLLGED</sequence>
<dbReference type="InterPro" id="IPR009000">
    <property type="entry name" value="Transl_B-barrel_sf"/>
</dbReference>
<evidence type="ECO:0000313" key="9">
    <source>
        <dbReference type="EMBL" id="HHR92302.1"/>
    </source>
</evidence>
<gene>
    <name evidence="6 9" type="primary">fusA</name>
    <name evidence="9" type="ORF">ENL96_02205</name>
</gene>
<dbReference type="CDD" id="cd03713">
    <property type="entry name" value="EFG_mtEFG_C"/>
    <property type="match status" value="1"/>
</dbReference>
<dbReference type="Gene3D" id="3.30.70.870">
    <property type="entry name" value="Elongation Factor G (Translational Gtpase), domain 3"/>
    <property type="match status" value="1"/>
</dbReference>
<comment type="similarity">
    <text evidence="1 6">Belongs to the TRAFAC class translation factor GTPase superfamily. Classic translation factor GTPase family. EF-G/EF-2 subfamily.</text>
</comment>
<dbReference type="GO" id="GO:0032790">
    <property type="term" value="P:ribosome disassembly"/>
    <property type="evidence" value="ECO:0007669"/>
    <property type="project" value="TreeGrafter"/>
</dbReference>
<dbReference type="SUPFAM" id="SSF50447">
    <property type="entry name" value="Translation proteins"/>
    <property type="match status" value="1"/>
</dbReference>
<evidence type="ECO:0000256" key="2">
    <source>
        <dbReference type="ARBA" id="ARBA00022741"/>
    </source>
</evidence>
<feature type="domain" description="Tr-type G" evidence="8">
    <location>
        <begin position="20"/>
        <end position="297"/>
    </location>
</feature>
<dbReference type="PANTHER" id="PTHR43261:SF1">
    <property type="entry name" value="RIBOSOME-RELEASING FACTOR 2, MITOCHONDRIAL"/>
    <property type="match status" value="1"/>
</dbReference>
<proteinExistence type="inferred from homology"/>
<dbReference type="InterPro" id="IPR047872">
    <property type="entry name" value="EFG_IV"/>
</dbReference>
<dbReference type="SUPFAM" id="SSF54980">
    <property type="entry name" value="EF-G C-terminal domain-like"/>
    <property type="match status" value="2"/>
</dbReference>
<evidence type="ECO:0000256" key="7">
    <source>
        <dbReference type="NCBIfam" id="TIGR00484"/>
    </source>
</evidence>
<dbReference type="InterPro" id="IPR004161">
    <property type="entry name" value="EFTu-like_2"/>
</dbReference>
<reference evidence="9" key="1">
    <citation type="journal article" date="2020" name="mSystems">
        <title>Genome- and Community-Level Interaction Insights into Carbon Utilization and Element Cycling Functions of Hydrothermarchaeota in Hydrothermal Sediment.</title>
        <authorList>
            <person name="Zhou Z."/>
            <person name="Liu Y."/>
            <person name="Xu W."/>
            <person name="Pan J."/>
            <person name="Luo Z.H."/>
            <person name="Li M."/>
        </authorList>
    </citation>
    <scope>NUCLEOTIDE SEQUENCE [LARGE SCALE GENOMIC DNA]</scope>
    <source>
        <strain evidence="9">SpSt-1042</strain>
    </source>
</reference>
<dbReference type="CDD" id="cd01886">
    <property type="entry name" value="EF-G"/>
    <property type="match status" value="1"/>
</dbReference>
<dbReference type="Pfam" id="PF03764">
    <property type="entry name" value="EFG_IV"/>
    <property type="match status" value="1"/>
</dbReference>
<dbReference type="PANTHER" id="PTHR43261">
    <property type="entry name" value="TRANSLATION ELONGATION FACTOR G-RELATED"/>
    <property type="match status" value="1"/>
</dbReference>
<dbReference type="InterPro" id="IPR000640">
    <property type="entry name" value="EFG_V-like"/>
</dbReference>
<dbReference type="GO" id="GO:0003924">
    <property type="term" value="F:GTPase activity"/>
    <property type="evidence" value="ECO:0007669"/>
    <property type="project" value="InterPro"/>
</dbReference>
<dbReference type="NCBIfam" id="TIGR00231">
    <property type="entry name" value="small_GTP"/>
    <property type="match status" value="1"/>
</dbReference>
<dbReference type="CDD" id="cd01434">
    <property type="entry name" value="EFG_mtEFG1_IV"/>
    <property type="match status" value="1"/>
</dbReference>
<dbReference type="FunFam" id="3.30.70.240:FF:000001">
    <property type="entry name" value="Elongation factor G"/>
    <property type="match status" value="1"/>
</dbReference>
<dbReference type="SMART" id="SM00889">
    <property type="entry name" value="EFG_IV"/>
    <property type="match status" value="1"/>
</dbReference>
<evidence type="ECO:0000256" key="4">
    <source>
        <dbReference type="ARBA" id="ARBA00022917"/>
    </source>
</evidence>
<dbReference type="InterPro" id="IPR035649">
    <property type="entry name" value="EFG_V"/>
</dbReference>
<dbReference type="FunFam" id="2.40.30.10:FF:000006">
    <property type="entry name" value="Elongation factor G"/>
    <property type="match status" value="1"/>
</dbReference>
<name>A0A7C5YYZ2_UNCC3</name>
<evidence type="ECO:0000256" key="1">
    <source>
        <dbReference type="ARBA" id="ARBA00005870"/>
    </source>
</evidence>
<dbReference type="SMART" id="SM00838">
    <property type="entry name" value="EFG_C"/>
    <property type="match status" value="1"/>
</dbReference>
<comment type="caution">
    <text evidence="6">Lacks conserved residue(s) required for the propagation of feature annotation.</text>
</comment>